<dbReference type="GO" id="GO:0005737">
    <property type="term" value="C:cytoplasm"/>
    <property type="evidence" value="ECO:0007669"/>
    <property type="project" value="UniProtKB-SubCell"/>
</dbReference>
<dbReference type="HAMAP" id="MF_01151">
    <property type="entry name" value="GrpE"/>
    <property type="match status" value="1"/>
</dbReference>
<gene>
    <name evidence="2 4" type="primary">grpE</name>
    <name evidence="4" type="ORF">E1263_10440</name>
</gene>
<sequence>MESERTEPSLAELLEEISGLRDLFQRRLLEDKVKGRQLDELSKQLEGSRGGFGEQLLGPVFRSVLLVVDRIRSLVPPEGDQALESIADELLEILRRQGVRAVPEESSFDPRLHEAVRSEPVDGHAHGDVLDVLRPGYLLGAQLLRPAQVVVASSKVDQPR</sequence>
<dbReference type="GO" id="GO:0042803">
    <property type="term" value="F:protein homodimerization activity"/>
    <property type="evidence" value="ECO:0007669"/>
    <property type="project" value="InterPro"/>
</dbReference>
<dbReference type="GO" id="GO:0006457">
    <property type="term" value="P:protein folding"/>
    <property type="evidence" value="ECO:0007669"/>
    <property type="project" value="InterPro"/>
</dbReference>
<name>A0A4R4ZPQ5_9ACTN</name>
<dbReference type="GO" id="GO:0051082">
    <property type="term" value="F:unfolded protein binding"/>
    <property type="evidence" value="ECO:0007669"/>
    <property type="project" value="TreeGrafter"/>
</dbReference>
<evidence type="ECO:0000313" key="4">
    <source>
        <dbReference type="EMBL" id="TDD60685.1"/>
    </source>
</evidence>
<proteinExistence type="inferred from homology"/>
<comment type="caution">
    <text evidence="4">The sequence shown here is derived from an EMBL/GenBank/DDBJ whole genome shotgun (WGS) entry which is preliminary data.</text>
</comment>
<comment type="subcellular location">
    <subcellularLocation>
        <location evidence="2">Cytoplasm</location>
    </subcellularLocation>
</comment>
<dbReference type="InterPro" id="IPR000740">
    <property type="entry name" value="GrpE"/>
</dbReference>
<protein>
    <recommendedName>
        <fullName evidence="2">Protein GrpE</fullName>
    </recommendedName>
    <alternativeName>
        <fullName evidence="2">HSP-70 cofactor</fullName>
    </alternativeName>
</protein>
<dbReference type="AlphaFoldDB" id="A0A4R4ZPQ5"/>
<keyword evidence="5" id="KW-1185">Reference proteome</keyword>
<dbReference type="SUPFAM" id="SSF51064">
    <property type="entry name" value="Head domain of nucleotide exchange factor GrpE"/>
    <property type="match status" value="1"/>
</dbReference>
<evidence type="ECO:0000256" key="1">
    <source>
        <dbReference type="ARBA" id="ARBA00023186"/>
    </source>
</evidence>
<keyword evidence="2" id="KW-0346">Stress response</keyword>
<dbReference type="InterPro" id="IPR009012">
    <property type="entry name" value="GrpE_head"/>
</dbReference>
<keyword evidence="1 2" id="KW-0143">Chaperone</keyword>
<dbReference type="Proteomes" id="UP000295124">
    <property type="component" value="Unassembled WGS sequence"/>
</dbReference>
<evidence type="ECO:0000256" key="3">
    <source>
        <dbReference type="RuleBase" id="RU004478"/>
    </source>
</evidence>
<comment type="similarity">
    <text evidence="2 3">Belongs to the GrpE family.</text>
</comment>
<organism evidence="4 5">
    <name type="scientific">Kribbella antibiotica</name>
    <dbReference type="NCBI Taxonomy" id="190195"/>
    <lineage>
        <taxon>Bacteria</taxon>
        <taxon>Bacillati</taxon>
        <taxon>Actinomycetota</taxon>
        <taxon>Actinomycetes</taxon>
        <taxon>Propionibacteriales</taxon>
        <taxon>Kribbellaceae</taxon>
        <taxon>Kribbella</taxon>
    </lineage>
</organism>
<dbReference type="PANTHER" id="PTHR21237:SF40">
    <property type="entry name" value="CELL CYCLE AND APOPTOSIS REGULATOR PROTEIN 2"/>
    <property type="match status" value="1"/>
</dbReference>
<comment type="subunit">
    <text evidence="2">Homodimer.</text>
</comment>
<dbReference type="OrthoDB" id="4578855at2"/>
<dbReference type="Gene3D" id="2.30.22.10">
    <property type="entry name" value="Head domain of nucleotide exchange factor GrpE"/>
    <property type="match status" value="1"/>
</dbReference>
<dbReference type="EMBL" id="SMKX01000022">
    <property type="protein sequence ID" value="TDD60685.1"/>
    <property type="molecule type" value="Genomic_DNA"/>
</dbReference>
<dbReference type="PRINTS" id="PR00773">
    <property type="entry name" value="GRPEPROTEIN"/>
</dbReference>
<evidence type="ECO:0000313" key="5">
    <source>
        <dbReference type="Proteomes" id="UP000295124"/>
    </source>
</evidence>
<accession>A0A4R4ZPQ5</accession>
<dbReference type="RefSeq" id="WP_132167010.1">
    <property type="nucleotide sequence ID" value="NZ_SMKX01000022.1"/>
</dbReference>
<dbReference type="GO" id="GO:0000774">
    <property type="term" value="F:adenyl-nucleotide exchange factor activity"/>
    <property type="evidence" value="ECO:0007669"/>
    <property type="project" value="InterPro"/>
</dbReference>
<comment type="function">
    <text evidence="2">Participates actively in the response to hyperosmotic and heat shock by preventing the aggregation of stress-denatured proteins, in association with DnaK and GrpE. It is the nucleotide exchange factor for DnaK and may function as a thermosensor. Unfolded proteins bind initially to DnaJ; upon interaction with the DnaJ-bound protein, DnaK hydrolyzes its bound ATP, resulting in the formation of a stable complex. GrpE releases ADP from DnaK; ATP binding to DnaK triggers the release of the substrate protein, thus completing the reaction cycle. Several rounds of ATP-dependent interactions between DnaJ, DnaK and GrpE are required for fully efficient folding.</text>
</comment>
<evidence type="ECO:0000256" key="2">
    <source>
        <dbReference type="HAMAP-Rule" id="MF_01151"/>
    </source>
</evidence>
<keyword evidence="2" id="KW-0963">Cytoplasm</keyword>
<dbReference type="GO" id="GO:0051087">
    <property type="term" value="F:protein-folding chaperone binding"/>
    <property type="evidence" value="ECO:0007669"/>
    <property type="project" value="InterPro"/>
</dbReference>
<dbReference type="Pfam" id="PF01025">
    <property type="entry name" value="GrpE"/>
    <property type="match status" value="1"/>
</dbReference>
<reference evidence="4 5" key="1">
    <citation type="submission" date="2019-03" db="EMBL/GenBank/DDBJ databases">
        <title>Draft genome sequences of novel Actinobacteria.</title>
        <authorList>
            <person name="Sahin N."/>
            <person name="Ay H."/>
            <person name="Saygin H."/>
        </authorList>
    </citation>
    <scope>NUCLEOTIDE SEQUENCE [LARGE SCALE GENOMIC DNA]</scope>
    <source>
        <strain evidence="4 5">JCM 13523</strain>
    </source>
</reference>
<dbReference type="PANTHER" id="PTHR21237">
    <property type="entry name" value="GRPE PROTEIN"/>
    <property type="match status" value="1"/>
</dbReference>